<dbReference type="InterPro" id="IPR036047">
    <property type="entry name" value="F-box-like_dom_sf"/>
</dbReference>
<accession>A0A8J4WES9</accession>
<keyword evidence="3" id="KW-1185">Reference proteome</keyword>
<gene>
    <name evidence="2" type="ORF">PHET_09193</name>
</gene>
<dbReference type="PANTHER" id="PTHR12874">
    <property type="entry name" value="F-BOX ONLY PROTEIN 48-RELATED"/>
    <property type="match status" value="1"/>
</dbReference>
<reference evidence="2" key="1">
    <citation type="submission" date="2019-05" db="EMBL/GenBank/DDBJ databases">
        <title>Annotation for the trematode Paragonimus heterotremus.</title>
        <authorList>
            <person name="Choi Y.-J."/>
        </authorList>
    </citation>
    <scope>NUCLEOTIDE SEQUENCE</scope>
    <source>
        <strain evidence="2">LC</strain>
    </source>
</reference>
<sequence>MHRSHRKKLVNLKFTINELPDELLHRIFKWLTPRELCMAATVCRRWNLVCGHNVVWKSTFLKYVQKTGLRWSPNAQPIVYKELILKHGRSCRDRLLSHMLTHDLDCRKHINLKKITLSVILVILDEDNIVLGRTCVNLPSELANHHCEISLDLSTVNIATSRLKTVILYCVIPLFLEECVTRSSAPRQFIQMRRFSLMFDLHSCSCDRFTSQKIARVHDCVGGLLIGQWDFSTVAFVSCPYTLADICDALKAVLPLRLRKSIRWRNSSGSKKMNLDADGLFNLTAFLVGTNGMNTLLVANTWRSFDIKRGHVKLIHPSERASHVLFEHRTVMNVKVGEFQVTVKVRCFCRFIVHMQDAMMLRFLVFRQDDCLLFNFRQWVPLKLSQNEVAQFGEEEGTRFRFTLKEQGSLLTGLILRSPKSKVDKLIELELYVS</sequence>
<dbReference type="OrthoDB" id="3219396at2759"/>
<dbReference type="GO" id="GO:0005737">
    <property type="term" value="C:cytoplasm"/>
    <property type="evidence" value="ECO:0007669"/>
    <property type="project" value="TreeGrafter"/>
</dbReference>
<evidence type="ECO:0000313" key="2">
    <source>
        <dbReference type="EMBL" id="KAF5397493.1"/>
    </source>
</evidence>
<dbReference type="Pfam" id="PF12937">
    <property type="entry name" value="F-box-like"/>
    <property type="match status" value="1"/>
</dbReference>
<dbReference type="CDD" id="cd09917">
    <property type="entry name" value="F-box_SF"/>
    <property type="match status" value="1"/>
</dbReference>
<comment type="caution">
    <text evidence="2">The sequence shown here is derived from an EMBL/GenBank/DDBJ whole genome shotgun (WGS) entry which is preliminary data.</text>
</comment>
<organism evidence="2 3">
    <name type="scientific">Paragonimus heterotremus</name>
    <dbReference type="NCBI Taxonomy" id="100268"/>
    <lineage>
        <taxon>Eukaryota</taxon>
        <taxon>Metazoa</taxon>
        <taxon>Spiralia</taxon>
        <taxon>Lophotrochozoa</taxon>
        <taxon>Platyhelminthes</taxon>
        <taxon>Trematoda</taxon>
        <taxon>Digenea</taxon>
        <taxon>Plagiorchiida</taxon>
        <taxon>Troglotremata</taxon>
        <taxon>Troglotrematidae</taxon>
        <taxon>Paragonimus</taxon>
    </lineage>
</organism>
<evidence type="ECO:0000259" key="1">
    <source>
        <dbReference type="PROSITE" id="PS50181"/>
    </source>
</evidence>
<dbReference type="SUPFAM" id="SSF81383">
    <property type="entry name" value="F-box domain"/>
    <property type="match status" value="1"/>
</dbReference>
<dbReference type="InterPro" id="IPR001810">
    <property type="entry name" value="F-box_dom"/>
</dbReference>
<dbReference type="PANTHER" id="PTHR12874:SF9">
    <property type="entry name" value="F-BOX ONLY PROTEIN 48"/>
    <property type="match status" value="1"/>
</dbReference>
<dbReference type="SMART" id="SM00256">
    <property type="entry name" value="FBOX"/>
    <property type="match status" value="1"/>
</dbReference>
<dbReference type="Gene3D" id="1.20.1280.50">
    <property type="match status" value="1"/>
</dbReference>
<dbReference type="EMBL" id="LUCH01006189">
    <property type="protein sequence ID" value="KAF5397493.1"/>
    <property type="molecule type" value="Genomic_DNA"/>
</dbReference>
<dbReference type="GO" id="GO:0019005">
    <property type="term" value="C:SCF ubiquitin ligase complex"/>
    <property type="evidence" value="ECO:0007669"/>
    <property type="project" value="TreeGrafter"/>
</dbReference>
<feature type="domain" description="F-box" evidence="1">
    <location>
        <begin position="13"/>
        <end position="59"/>
    </location>
</feature>
<proteinExistence type="predicted"/>
<evidence type="ECO:0000313" key="3">
    <source>
        <dbReference type="Proteomes" id="UP000748531"/>
    </source>
</evidence>
<dbReference type="Proteomes" id="UP000748531">
    <property type="component" value="Unassembled WGS sequence"/>
</dbReference>
<name>A0A8J4WES9_9TREM</name>
<dbReference type="AlphaFoldDB" id="A0A8J4WES9"/>
<dbReference type="PROSITE" id="PS50181">
    <property type="entry name" value="FBOX"/>
    <property type="match status" value="1"/>
</dbReference>
<dbReference type="GO" id="GO:0031146">
    <property type="term" value="P:SCF-dependent proteasomal ubiquitin-dependent protein catabolic process"/>
    <property type="evidence" value="ECO:0007669"/>
    <property type="project" value="TreeGrafter"/>
</dbReference>
<protein>
    <recommendedName>
        <fullName evidence="1">F-box domain-containing protein</fullName>
    </recommendedName>
</protein>